<dbReference type="InterPro" id="IPR044135">
    <property type="entry name" value="Met-tRNA-FMT_C"/>
</dbReference>
<dbReference type="Pfam" id="PF02911">
    <property type="entry name" value="Formyl_trans_C"/>
    <property type="match status" value="1"/>
</dbReference>
<keyword evidence="2 6" id="KW-0808">Transferase</keyword>
<dbReference type="PANTHER" id="PTHR11138:SF5">
    <property type="entry name" value="METHIONYL-TRNA FORMYLTRANSFERASE, MITOCHONDRIAL"/>
    <property type="match status" value="1"/>
</dbReference>
<protein>
    <submittedName>
        <fullName evidence="6">Methionyl-tRNA formyltransferase</fullName>
    </submittedName>
</protein>
<comment type="similarity">
    <text evidence="1">Belongs to the Fmt family.</text>
</comment>
<dbReference type="InterPro" id="IPR036477">
    <property type="entry name" value="Formyl_transf_N_sf"/>
</dbReference>
<keyword evidence="3" id="KW-0648">Protein biosynthesis</keyword>
<dbReference type="InterPro" id="IPR011034">
    <property type="entry name" value="Formyl_transferase-like_C_sf"/>
</dbReference>
<reference evidence="6 7" key="1">
    <citation type="journal article" date="2015" name="Nature">
        <title>rRNA introns, odd ribosomes, and small enigmatic genomes across a large radiation of phyla.</title>
        <authorList>
            <person name="Brown C.T."/>
            <person name="Hug L.A."/>
            <person name="Thomas B.C."/>
            <person name="Sharon I."/>
            <person name="Castelle C.J."/>
            <person name="Singh A."/>
            <person name="Wilkins M.J."/>
            <person name="Williams K.H."/>
            <person name="Banfield J.F."/>
        </authorList>
    </citation>
    <scope>NUCLEOTIDE SEQUENCE [LARGE SCALE GENOMIC DNA]</scope>
</reference>
<dbReference type="PANTHER" id="PTHR11138">
    <property type="entry name" value="METHIONYL-TRNA FORMYLTRANSFERASE"/>
    <property type="match status" value="1"/>
</dbReference>
<organism evidence="6 7">
    <name type="scientific">Candidatus Woesebacteria bacterium GW2011_GWC2_45_9</name>
    <dbReference type="NCBI Taxonomy" id="1618589"/>
    <lineage>
        <taxon>Bacteria</taxon>
        <taxon>Candidatus Woeseibacteriota</taxon>
    </lineage>
</organism>
<evidence type="ECO:0000259" key="4">
    <source>
        <dbReference type="Pfam" id="PF00551"/>
    </source>
</evidence>
<dbReference type="STRING" id="1618589.UX25_C0050G0012"/>
<evidence type="ECO:0000256" key="2">
    <source>
        <dbReference type="ARBA" id="ARBA00022679"/>
    </source>
</evidence>
<evidence type="ECO:0000256" key="3">
    <source>
        <dbReference type="ARBA" id="ARBA00022917"/>
    </source>
</evidence>
<gene>
    <name evidence="6" type="ORF">UX25_C0050G0012</name>
</gene>
<evidence type="ECO:0000256" key="1">
    <source>
        <dbReference type="ARBA" id="ARBA00010699"/>
    </source>
</evidence>
<dbReference type="InterPro" id="IPR002376">
    <property type="entry name" value="Formyl_transf_N"/>
</dbReference>
<proteinExistence type="inferred from homology"/>
<accession>A0A0G1N5X2</accession>
<evidence type="ECO:0000259" key="5">
    <source>
        <dbReference type="Pfam" id="PF02911"/>
    </source>
</evidence>
<dbReference type="SUPFAM" id="SSF50486">
    <property type="entry name" value="FMT C-terminal domain-like"/>
    <property type="match status" value="1"/>
</dbReference>
<feature type="domain" description="Formyl transferase N-terminal" evidence="4">
    <location>
        <begin position="1"/>
        <end position="89"/>
    </location>
</feature>
<dbReference type="GO" id="GO:0004479">
    <property type="term" value="F:methionyl-tRNA formyltransferase activity"/>
    <property type="evidence" value="ECO:0007669"/>
    <property type="project" value="TreeGrafter"/>
</dbReference>
<dbReference type="SUPFAM" id="SSF53328">
    <property type="entry name" value="Formyltransferase"/>
    <property type="match status" value="1"/>
</dbReference>
<dbReference type="Gene3D" id="3.40.50.12230">
    <property type="match status" value="1"/>
</dbReference>
<dbReference type="PATRIC" id="fig|1618589.3.peg.693"/>
<dbReference type="CDD" id="cd08704">
    <property type="entry name" value="Met_tRNA_FMT_C"/>
    <property type="match status" value="1"/>
</dbReference>
<feature type="non-terminal residue" evidence="6">
    <location>
        <position position="1"/>
    </location>
</feature>
<evidence type="ECO:0000313" key="6">
    <source>
        <dbReference type="EMBL" id="KKU15949.1"/>
    </source>
</evidence>
<comment type="caution">
    <text evidence="6">The sequence shown here is derived from an EMBL/GenBank/DDBJ whole genome shotgun (WGS) entry which is preliminary data.</text>
</comment>
<name>A0A0G1N5X2_9BACT</name>
<dbReference type="Pfam" id="PF00551">
    <property type="entry name" value="Formyl_trans_N"/>
    <property type="match status" value="1"/>
</dbReference>
<dbReference type="GO" id="GO:0005829">
    <property type="term" value="C:cytosol"/>
    <property type="evidence" value="ECO:0007669"/>
    <property type="project" value="TreeGrafter"/>
</dbReference>
<sequence>IPKIVIDTFPHGILVVHPSLLPKYRGASPIQGAIANGDKQVGVTIIKMDEKMDHGPIVSQFKEETRPDDTTDTLRARLFERSKDVIVEMIEPYLQGKIKPKEQNHDEATYTKIITKQNGFIDLEKTNPEEAERFIRAMQPWPQAWTLIGKKRLKVLKAHLENGKLVLDEVQLEGKNPVSWKEFKMGYPKVALE</sequence>
<dbReference type="Proteomes" id="UP000034922">
    <property type="component" value="Unassembled WGS sequence"/>
</dbReference>
<dbReference type="InterPro" id="IPR005793">
    <property type="entry name" value="Formyl_trans_C"/>
</dbReference>
<evidence type="ECO:0000313" key="7">
    <source>
        <dbReference type="Proteomes" id="UP000034922"/>
    </source>
</evidence>
<feature type="domain" description="Formyl transferase C-terminal" evidence="5">
    <location>
        <begin position="114"/>
        <end position="163"/>
    </location>
</feature>
<dbReference type="EMBL" id="LCLM01000050">
    <property type="protein sequence ID" value="KKU15949.1"/>
    <property type="molecule type" value="Genomic_DNA"/>
</dbReference>
<dbReference type="AlphaFoldDB" id="A0A0G1N5X2"/>